<evidence type="ECO:0000256" key="4">
    <source>
        <dbReference type="ARBA" id="ARBA00022692"/>
    </source>
</evidence>
<comment type="subcellular location">
    <subcellularLocation>
        <location evidence="1 7">Cell membrane</location>
        <topology evidence="1 7">Multi-pass membrane protein</topology>
    </subcellularLocation>
</comment>
<feature type="transmembrane region" description="Helical" evidence="7">
    <location>
        <begin position="259"/>
        <end position="279"/>
    </location>
</feature>
<organism evidence="9 10">
    <name type="scientific">Candidatus Anaerobiospirillum pullicola</name>
    <dbReference type="NCBI Taxonomy" id="2838451"/>
    <lineage>
        <taxon>Bacteria</taxon>
        <taxon>Pseudomonadati</taxon>
        <taxon>Pseudomonadota</taxon>
        <taxon>Gammaproteobacteria</taxon>
        <taxon>Aeromonadales</taxon>
        <taxon>Succinivibrionaceae</taxon>
        <taxon>Anaerobiospirillum</taxon>
    </lineage>
</organism>
<dbReference type="Gene3D" id="1.10.3720.10">
    <property type="entry name" value="MetI-like"/>
    <property type="match status" value="1"/>
</dbReference>
<evidence type="ECO:0000259" key="8">
    <source>
        <dbReference type="PROSITE" id="PS50928"/>
    </source>
</evidence>
<proteinExistence type="inferred from homology"/>
<feature type="transmembrane region" description="Helical" evidence="7">
    <location>
        <begin position="153"/>
        <end position="176"/>
    </location>
</feature>
<dbReference type="PROSITE" id="PS50928">
    <property type="entry name" value="ABC_TM1"/>
    <property type="match status" value="1"/>
</dbReference>
<comment type="similarity">
    <text evidence="7">Belongs to the binding-protein-dependent transport system permease family.</text>
</comment>
<feature type="transmembrane region" description="Helical" evidence="7">
    <location>
        <begin position="73"/>
        <end position="97"/>
    </location>
</feature>
<evidence type="ECO:0000256" key="7">
    <source>
        <dbReference type="RuleBase" id="RU363032"/>
    </source>
</evidence>
<evidence type="ECO:0000256" key="3">
    <source>
        <dbReference type="ARBA" id="ARBA00022475"/>
    </source>
</evidence>
<reference evidence="9" key="1">
    <citation type="journal article" date="2021" name="PeerJ">
        <title>Extensive microbial diversity within the chicken gut microbiome revealed by metagenomics and culture.</title>
        <authorList>
            <person name="Gilroy R."/>
            <person name="Ravi A."/>
            <person name="Getino M."/>
            <person name="Pursley I."/>
            <person name="Horton D.L."/>
            <person name="Alikhan N.F."/>
            <person name="Baker D."/>
            <person name="Gharbi K."/>
            <person name="Hall N."/>
            <person name="Watson M."/>
            <person name="Adriaenssens E.M."/>
            <person name="Foster-Nyarko E."/>
            <person name="Jarju S."/>
            <person name="Secka A."/>
            <person name="Antonio M."/>
            <person name="Oren A."/>
            <person name="Chaudhuri R.R."/>
            <person name="La Ragione R."/>
            <person name="Hildebrand F."/>
            <person name="Pallen M.J."/>
        </authorList>
    </citation>
    <scope>NUCLEOTIDE SEQUENCE</scope>
    <source>
        <strain evidence="9">378</strain>
    </source>
</reference>
<evidence type="ECO:0000313" key="10">
    <source>
        <dbReference type="Proteomes" id="UP000733611"/>
    </source>
</evidence>
<dbReference type="InterPro" id="IPR035906">
    <property type="entry name" value="MetI-like_sf"/>
</dbReference>
<gene>
    <name evidence="9" type="ORF">H9847_03970</name>
</gene>
<dbReference type="Proteomes" id="UP000733611">
    <property type="component" value="Unassembled WGS sequence"/>
</dbReference>
<sequence>MAIKQSSFNRYMTVLRYGILIVATFVSLFPFVWMLIAATNNTVAINAGSMTFGDQLMVNLGNLFNPDLGFARAIVNSALIALVTTVCALTVSSAAGYGFEIFRSKKRDIVFGILLVSMMVPFCALMIPLYRLFGTFGSLGFDDEGNPLAPWKWMGLDSYFAVVIPLVATAFLIFLFRQNTKAFPKDILEAARIDGLSEIAIFFKVYFPVMRPTYAAAAIITFMGSWNNFLWPLVALQSPEMRTVPLVLSNMGSSYTPDYGMIMCGIVFATLPTAAIFFLMQKYFVAGMVGAVK</sequence>
<keyword evidence="3" id="KW-1003">Cell membrane</keyword>
<keyword evidence="2 7" id="KW-0813">Transport</keyword>
<dbReference type="GO" id="GO:0005886">
    <property type="term" value="C:plasma membrane"/>
    <property type="evidence" value="ECO:0007669"/>
    <property type="project" value="UniProtKB-SubCell"/>
</dbReference>
<keyword evidence="4 7" id="KW-0812">Transmembrane</keyword>
<name>A0A948TFM6_9GAMM</name>
<dbReference type="AlphaFoldDB" id="A0A948TFM6"/>
<evidence type="ECO:0000313" key="9">
    <source>
        <dbReference type="EMBL" id="MBU3844014.1"/>
    </source>
</evidence>
<feature type="transmembrane region" description="Helical" evidence="7">
    <location>
        <begin position="14"/>
        <end position="36"/>
    </location>
</feature>
<feature type="transmembrane region" description="Helical" evidence="7">
    <location>
        <begin position="109"/>
        <end position="133"/>
    </location>
</feature>
<dbReference type="SUPFAM" id="SSF161098">
    <property type="entry name" value="MetI-like"/>
    <property type="match status" value="1"/>
</dbReference>
<keyword evidence="6 7" id="KW-0472">Membrane</keyword>
<dbReference type="CDD" id="cd06261">
    <property type="entry name" value="TM_PBP2"/>
    <property type="match status" value="1"/>
</dbReference>
<comment type="caution">
    <text evidence="9">The sequence shown here is derived from an EMBL/GenBank/DDBJ whole genome shotgun (WGS) entry which is preliminary data.</text>
</comment>
<evidence type="ECO:0000256" key="1">
    <source>
        <dbReference type="ARBA" id="ARBA00004651"/>
    </source>
</evidence>
<accession>A0A948TFM6</accession>
<feature type="transmembrane region" description="Helical" evidence="7">
    <location>
        <begin position="214"/>
        <end position="234"/>
    </location>
</feature>
<reference evidence="9" key="2">
    <citation type="submission" date="2021-04" db="EMBL/GenBank/DDBJ databases">
        <authorList>
            <person name="Gilroy R."/>
        </authorList>
    </citation>
    <scope>NUCLEOTIDE SEQUENCE</scope>
    <source>
        <strain evidence="9">378</strain>
    </source>
</reference>
<dbReference type="PANTHER" id="PTHR43744">
    <property type="entry name" value="ABC TRANSPORTER PERMEASE PROTEIN MG189-RELATED-RELATED"/>
    <property type="match status" value="1"/>
</dbReference>
<keyword evidence="5 7" id="KW-1133">Transmembrane helix</keyword>
<dbReference type="InterPro" id="IPR000515">
    <property type="entry name" value="MetI-like"/>
</dbReference>
<protein>
    <submittedName>
        <fullName evidence="9">Carbohydrate ABC transporter permease</fullName>
    </submittedName>
</protein>
<evidence type="ECO:0000256" key="6">
    <source>
        <dbReference type="ARBA" id="ARBA00023136"/>
    </source>
</evidence>
<dbReference type="EMBL" id="JAHLFE010000074">
    <property type="protein sequence ID" value="MBU3844014.1"/>
    <property type="molecule type" value="Genomic_DNA"/>
</dbReference>
<dbReference type="Pfam" id="PF00528">
    <property type="entry name" value="BPD_transp_1"/>
    <property type="match status" value="1"/>
</dbReference>
<dbReference type="PANTHER" id="PTHR43744:SF2">
    <property type="entry name" value="ARABINOOLIGOSACCHARIDES TRANSPORT SYSTEM PERMEASE PROTEIN ARAQ"/>
    <property type="match status" value="1"/>
</dbReference>
<evidence type="ECO:0000256" key="5">
    <source>
        <dbReference type="ARBA" id="ARBA00022989"/>
    </source>
</evidence>
<feature type="domain" description="ABC transmembrane type-1" evidence="8">
    <location>
        <begin position="74"/>
        <end position="280"/>
    </location>
</feature>
<evidence type="ECO:0000256" key="2">
    <source>
        <dbReference type="ARBA" id="ARBA00022448"/>
    </source>
</evidence>
<dbReference type="GO" id="GO:0055085">
    <property type="term" value="P:transmembrane transport"/>
    <property type="evidence" value="ECO:0007669"/>
    <property type="project" value="InterPro"/>
</dbReference>